<dbReference type="OrthoDB" id="3366823at2759"/>
<dbReference type="InParanoid" id="A0A0C3P889"/>
<sequence length="88" mass="9950">MLVARSERGDESGVINGDRGQMSVCSVVPCTFDASFTDDIHDDMNCLDESIYARLHMVPFNWRRSAEARKHLIIRFGTYIAQVEGNVQ</sequence>
<reference evidence="1 2" key="1">
    <citation type="submission" date="2014-04" db="EMBL/GenBank/DDBJ databases">
        <authorList>
            <consortium name="DOE Joint Genome Institute"/>
            <person name="Kuo A."/>
            <person name="Kohler A."/>
            <person name="Costa M.D."/>
            <person name="Nagy L.G."/>
            <person name="Floudas D."/>
            <person name="Copeland A."/>
            <person name="Barry K.W."/>
            <person name="Cichocki N."/>
            <person name="Veneault-Fourrey C."/>
            <person name="LaButti K."/>
            <person name="Lindquist E.A."/>
            <person name="Lipzen A."/>
            <person name="Lundell T."/>
            <person name="Morin E."/>
            <person name="Murat C."/>
            <person name="Sun H."/>
            <person name="Tunlid A."/>
            <person name="Henrissat B."/>
            <person name="Grigoriev I.V."/>
            <person name="Hibbett D.S."/>
            <person name="Martin F."/>
            <person name="Nordberg H.P."/>
            <person name="Cantor M.N."/>
            <person name="Hua S.X."/>
        </authorList>
    </citation>
    <scope>NUCLEOTIDE SEQUENCE [LARGE SCALE GENOMIC DNA]</scope>
    <source>
        <strain evidence="1 2">Marx 270</strain>
    </source>
</reference>
<reference evidence="2" key="2">
    <citation type="submission" date="2015-01" db="EMBL/GenBank/DDBJ databases">
        <title>Evolutionary Origins and Diversification of the Mycorrhizal Mutualists.</title>
        <authorList>
            <consortium name="DOE Joint Genome Institute"/>
            <consortium name="Mycorrhizal Genomics Consortium"/>
            <person name="Kohler A."/>
            <person name="Kuo A."/>
            <person name="Nagy L.G."/>
            <person name="Floudas D."/>
            <person name="Copeland A."/>
            <person name="Barry K.W."/>
            <person name="Cichocki N."/>
            <person name="Veneault-Fourrey C."/>
            <person name="LaButti K."/>
            <person name="Lindquist E.A."/>
            <person name="Lipzen A."/>
            <person name="Lundell T."/>
            <person name="Morin E."/>
            <person name="Murat C."/>
            <person name="Riley R."/>
            <person name="Ohm R."/>
            <person name="Sun H."/>
            <person name="Tunlid A."/>
            <person name="Henrissat B."/>
            <person name="Grigoriev I.V."/>
            <person name="Hibbett D.S."/>
            <person name="Martin F."/>
        </authorList>
    </citation>
    <scope>NUCLEOTIDE SEQUENCE [LARGE SCALE GENOMIC DNA]</scope>
    <source>
        <strain evidence="2">Marx 270</strain>
    </source>
</reference>
<keyword evidence="2" id="KW-1185">Reference proteome</keyword>
<organism evidence="1 2">
    <name type="scientific">Pisolithus tinctorius Marx 270</name>
    <dbReference type="NCBI Taxonomy" id="870435"/>
    <lineage>
        <taxon>Eukaryota</taxon>
        <taxon>Fungi</taxon>
        <taxon>Dikarya</taxon>
        <taxon>Basidiomycota</taxon>
        <taxon>Agaricomycotina</taxon>
        <taxon>Agaricomycetes</taxon>
        <taxon>Agaricomycetidae</taxon>
        <taxon>Boletales</taxon>
        <taxon>Sclerodermatineae</taxon>
        <taxon>Pisolithaceae</taxon>
        <taxon>Pisolithus</taxon>
    </lineage>
</organism>
<gene>
    <name evidence="1" type="ORF">M404DRAFT_1001188</name>
</gene>
<protein>
    <submittedName>
        <fullName evidence="1">Uncharacterized protein</fullName>
    </submittedName>
</protein>
<name>A0A0C3P889_PISTI</name>
<proteinExistence type="predicted"/>
<accession>A0A0C3P889</accession>
<evidence type="ECO:0000313" key="2">
    <source>
        <dbReference type="Proteomes" id="UP000054217"/>
    </source>
</evidence>
<dbReference type="AlphaFoldDB" id="A0A0C3P889"/>
<dbReference type="EMBL" id="KN831975">
    <property type="protein sequence ID" value="KIO03704.1"/>
    <property type="molecule type" value="Genomic_DNA"/>
</dbReference>
<evidence type="ECO:0000313" key="1">
    <source>
        <dbReference type="EMBL" id="KIO03704.1"/>
    </source>
</evidence>
<dbReference type="HOGENOM" id="CLU_2469998_0_0_1"/>
<dbReference type="Proteomes" id="UP000054217">
    <property type="component" value="Unassembled WGS sequence"/>
</dbReference>